<dbReference type="SUPFAM" id="SSF55797">
    <property type="entry name" value="PR-1-like"/>
    <property type="match status" value="1"/>
</dbReference>
<accession>A0ABY5JMW9</accession>
<dbReference type="Pfam" id="PF00188">
    <property type="entry name" value="CAP"/>
    <property type="match status" value="1"/>
</dbReference>
<proteinExistence type="predicted"/>
<gene>
    <name evidence="3" type="ORF">NP439_16535</name>
</gene>
<feature type="domain" description="SCP" evidence="1">
    <location>
        <begin position="242"/>
        <end position="348"/>
    </location>
</feature>
<evidence type="ECO:0000313" key="4">
    <source>
        <dbReference type="Proteomes" id="UP001059773"/>
    </source>
</evidence>
<reference evidence="3" key="1">
    <citation type="submission" date="2022-07" db="EMBL/GenBank/DDBJ databases">
        <title>FELIX.</title>
        <authorList>
            <person name="Wan K.H."/>
            <person name="Park S."/>
            <person name="Lawrence Q."/>
            <person name="Eichenberger J.P."/>
            <person name="Booth B.W."/>
            <person name="Piaggio A.J."/>
            <person name="Chandler J.C."/>
            <person name="Franklin A.B."/>
            <person name="Celniker S.E."/>
        </authorList>
    </citation>
    <scope>NUCLEOTIDE SEQUENCE</scope>
    <source>
        <strain evidence="3">QA-1986 374</strain>
    </source>
</reference>
<dbReference type="InterPro" id="IPR014044">
    <property type="entry name" value="CAP_dom"/>
</dbReference>
<dbReference type="RefSeq" id="WP_256706987.1">
    <property type="nucleotide sequence ID" value="NZ_CP101914.1"/>
</dbReference>
<dbReference type="PANTHER" id="PTHR31157">
    <property type="entry name" value="SCP DOMAIN-CONTAINING PROTEIN"/>
    <property type="match status" value="1"/>
</dbReference>
<evidence type="ECO:0000313" key="3">
    <source>
        <dbReference type="EMBL" id="UUI01650.1"/>
    </source>
</evidence>
<feature type="domain" description="CAP-associated" evidence="2">
    <location>
        <begin position="68"/>
        <end position="208"/>
    </location>
</feature>
<dbReference type="Pfam" id="PF14504">
    <property type="entry name" value="CAP_assoc_N"/>
    <property type="match status" value="1"/>
</dbReference>
<name>A0ABY5JMW9_9BACI</name>
<organism evidence="3 4">
    <name type="scientific">Oceanobacillus jeddahense</name>
    <dbReference type="NCBI Taxonomy" id="1462527"/>
    <lineage>
        <taxon>Bacteria</taxon>
        <taxon>Bacillati</taxon>
        <taxon>Bacillota</taxon>
        <taxon>Bacilli</taxon>
        <taxon>Bacillales</taxon>
        <taxon>Bacillaceae</taxon>
        <taxon>Oceanobacillus</taxon>
    </lineage>
</organism>
<dbReference type="InterPro" id="IPR035940">
    <property type="entry name" value="CAP_sf"/>
</dbReference>
<sequence length="355" mass="41104">MKKLRNMMIIMIIALLVFIVINQISSSPTEVVREVTTHLKEDEENIEPKGTAAELPQMNLEGDLYQWIGKTSTELIEELGEPDRIDVSAYNYEWYVYNNSESQYGQFAILEDEIVSVYAIGDNLEISPINSEASYIEVADTFHFSNEVTYSDGDSSFTFRLNAEDLQMRPLVKISDSTFIQFYFDTFTETLSSMRISTGDALLLQRPYEIEYRGELPEQPEFNEEEWREIQEGMEQQVLDISNIMRYKHDLPRLEWDDQVSLVAYDHSKDMYDNDYFSHVNLDGNGLKERLEEKQVAYVAAGENIAAQYPDAPAAMEGWLNSESHREALLSDEYSYLGVGVYRFYYTQNFLGKPF</sequence>
<keyword evidence="4" id="KW-1185">Reference proteome</keyword>
<evidence type="ECO:0000259" key="2">
    <source>
        <dbReference type="Pfam" id="PF14504"/>
    </source>
</evidence>
<dbReference type="PANTHER" id="PTHR31157:SF26">
    <property type="entry name" value="SCP-LIKE EXTRACELLULAR PROTEIN"/>
    <property type="match status" value="1"/>
</dbReference>
<dbReference type="InterPro" id="IPR029410">
    <property type="entry name" value="CAP_assoc"/>
</dbReference>
<evidence type="ECO:0000259" key="1">
    <source>
        <dbReference type="Pfam" id="PF00188"/>
    </source>
</evidence>
<protein>
    <submittedName>
        <fullName evidence="3">CAP domain-containing protein</fullName>
    </submittedName>
</protein>
<dbReference type="Gene3D" id="3.40.33.10">
    <property type="entry name" value="CAP"/>
    <property type="match status" value="1"/>
</dbReference>
<dbReference type="EMBL" id="CP101914">
    <property type="protein sequence ID" value="UUI01650.1"/>
    <property type="molecule type" value="Genomic_DNA"/>
</dbReference>
<dbReference type="CDD" id="cd05379">
    <property type="entry name" value="CAP_bacterial"/>
    <property type="match status" value="1"/>
</dbReference>
<dbReference type="Proteomes" id="UP001059773">
    <property type="component" value="Chromosome"/>
</dbReference>